<protein>
    <submittedName>
        <fullName evidence="1">Uncharacterized protein</fullName>
    </submittedName>
</protein>
<sequence length="116" mass="12611">MEIKITHSLSPETVQILSDLIKAIRPTTAATQTATEKPKNYMPFTEPDIVVPAEAAKAEAHQNDINIATIRSLVKDKADAGLKAEIKELLTEHGAANVSQLKPSAYAAFFQQLQTL</sequence>
<evidence type="ECO:0000313" key="1">
    <source>
        <dbReference type="EMBL" id="CAB4136255.1"/>
    </source>
</evidence>
<accession>A0A6J5LPA3</accession>
<gene>
    <name evidence="1" type="ORF">UFOVP302_42</name>
    <name evidence="2" type="ORF">UFOVP579_42</name>
</gene>
<evidence type="ECO:0000313" key="2">
    <source>
        <dbReference type="EMBL" id="CAB4168737.1"/>
    </source>
</evidence>
<dbReference type="EMBL" id="LR796316">
    <property type="protein sequence ID" value="CAB4136255.1"/>
    <property type="molecule type" value="Genomic_DNA"/>
</dbReference>
<organism evidence="1">
    <name type="scientific">uncultured Caudovirales phage</name>
    <dbReference type="NCBI Taxonomy" id="2100421"/>
    <lineage>
        <taxon>Viruses</taxon>
        <taxon>Duplodnaviria</taxon>
        <taxon>Heunggongvirae</taxon>
        <taxon>Uroviricota</taxon>
        <taxon>Caudoviricetes</taxon>
        <taxon>Peduoviridae</taxon>
        <taxon>Maltschvirus</taxon>
        <taxon>Maltschvirus maltsch</taxon>
    </lineage>
</organism>
<proteinExistence type="predicted"/>
<reference evidence="1" key="1">
    <citation type="submission" date="2020-04" db="EMBL/GenBank/DDBJ databases">
        <authorList>
            <person name="Chiriac C."/>
            <person name="Salcher M."/>
            <person name="Ghai R."/>
            <person name="Kavagutti S V."/>
        </authorList>
    </citation>
    <scope>NUCLEOTIDE SEQUENCE</scope>
</reference>
<dbReference type="EMBL" id="LR796829">
    <property type="protein sequence ID" value="CAB4168737.1"/>
    <property type="molecule type" value="Genomic_DNA"/>
</dbReference>
<name>A0A6J5LPA3_9CAUD</name>